<name>A0A2Z7CQF1_9LAMI</name>
<protein>
    <submittedName>
        <fullName evidence="1">ABC transporter G family member 17</fullName>
    </submittedName>
</protein>
<dbReference type="AlphaFoldDB" id="A0A2Z7CQF1"/>
<accession>A0A2Z7CQF1</accession>
<sequence length="96" mass="10730">MPTQVFLPVTSQTPMPMLHLTISPTFARKIFIFIKETIGNSLRCLERLAARPAVFSCFSCIEAILLAEPLGSLAFLVQVSLRRSRWDVEFGQVATC</sequence>
<dbReference type="Proteomes" id="UP000250235">
    <property type="component" value="Unassembled WGS sequence"/>
</dbReference>
<keyword evidence="2" id="KW-1185">Reference proteome</keyword>
<reference evidence="1 2" key="1">
    <citation type="journal article" date="2015" name="Proc. Natl. Acad. Sci. U.S.A.">
        <title>The resurrection genome of Boea hygrometrica: A blueprint for survival of dehydration.</title>
        <authorList>
            <person name="Xiao L."/>
            <person name="Yang G."/>
            <person name="Zhang L."/>
            <person name="Yang X."/>
            <person name="Zhao S."/>
            <person name="Ji Z."/>
            <person name="Zhou Q."/>
            <person name="Hu M."/>
            <person name="Wang Y."/>
            <person name="Chen M."/>
            <person name="Xu Y."/>
            <person name="Jin H."/>
            <person name="Xiao X."/>
            <person name="Hu G."/>
            <person name="Bao F."/>
            <person name="Hu Y."/>
            <person name="Wan P."/>
            <person name="Li L."/>
            <person name="Deng X."/>
            <person name="Kuang T."/>
            <person name="Xiang C."/>
            <person name="Zhu J.K."/>
            <person name="Oliver M.J."/>
            <person name="He Y."/>
        </authorList>
    </citation>
    <scope>NUCLEOTIDE SEQUENCE [LARGE SCALE GENOMIC DNA]</scope>
    <source>
        <strain evidence="2">cv. XS01</strain>
    </source>
</reference>
<proteinExistence type="predicted"/>
<evidence type="ECO:0000313" key="1">
    <source>
        <dbReference type="EMBL" id="KZV46949.1"/>
    </source>
</evidence>
<dbReference type="EMBL" id="KQ995351">
    <property type="protein sequence ID" value="KZV46949.1"/>
    <property type="molecule type" value="Genomic_DNA"/>
</dbReference>
<gene>
    <name evidence="1" type="ORF">F511_06191</name>
</gene>
<organism evidence="1 2">
    <name type="scientific">Dorcoceras hygrometricum</name>
    <dbReference type="NCBI Taxonomy" id="472368"/>
    <lineage>
        <taxon>Eukaryota</taxon>
        <taxon>Viridiplantae</taxon>
        <taxon>Streptophyta</taxon>
        <taxon>Embryophyta</taxon>
        <taxon>Tracheophyta</taxon>
        <taxon>Spermatophyta</taxon>
        <taxon>Magnoliopsida</taxon>
        <taxon>eudicotyledons</taxon>
        <taxon>Gunneridae</taxon>
        <taxon>Pentapetalae</taxon>
        <taxon>asterids</taxon>
        <taxon>lamiids</taxon>
        <taxon>Lamiales</taxon>
        <taxon>Gesneriaceae</taxon>
        <taxon>Didymocarpoideae</taxon>
        <taxon>Trichosporeae</taxon>
        <taxon>Loxocarpinae</taxon>
        <taxon>Dorcoceras</taxon>
    </lineage>
</organism>
<evidence type="ECO:0000313" key="2">
    <source>
        <dbReference type="Proteomes" id="UP000250235"/>
    </source>
</evidence>